<keyword evidence="1" id="KW-1133">Transmembrane helix</keyword>
<feature type="transmembrane region" description="Helical" evidence="1">
    <location>
        <begin position="232"/>
        <end position="257"/>
    </location>
</feature>
<keyword evidence="4" id="KW-1185">Reference proteome</keyword>
<reference evidence="3" key="1">
    <citation type="submission" date="2020-05" db="EMBL/GenBank/DDBJ databases">
        <title>WGS assembly of Panicum virgatum.</title>
        <authorList>
            <person name="Lovell J.T."/>
            <person name="Jenkins J."/>
            <person name="Shu S."/>
            <person name="Juenger T.E."/>
            <person name="Schmutz J."/>
        </authorList>
    </citation>
    <scope>NUCLEOTIDE SEQUENCE</scope>
    <source>
        <strain evidence="3">AP13</strain>
    </source>
</reference>
<evidence type="ECO:0000313" key="4">
    <source>
        <dbReference type="Proteomes" id="UP000823388"/>
    </source>
</evidence>
<evidence type="ECO:0000259" key="2">
    <source>
        <dbReference type="Pfam" id="PF13968"/>
    </source>
</evidence>
<evidence type="ECO:0000256" key="1">
    <source>
        <dbReference type="SAM" id="Phobius"/>
    </source>
</evidence>
<keyword evidence="1" id="KW-0472">Membrane</keyword>
<dbReference type="Pfam" id="PF13968">
    <property type="entry name" value="DUF4220"/>
    <property type="match status" value="1"/>
</dbReference>
<dbReference type="Proteomes" id="UP000823388">
    <property type="component" value="Chromosome 6K"/>
</dbReference>
<accession>A0A8T0R708</accession>
<dbReference type="InterPro" id="IPR025315">
    <property type="entry name" value="DUF4220"/>
</dbReference>
<protein>
    <recommendedName>
        <fullName evidence="2">DUF4220 domain-containing protein</fullName>
    </recommendedName>
</protein>
<comment type="caution">
    <text evidence="3">The sequence shown here is derived from an EMBL/GenBank/DDBJ whole genome shotgun (WGS) entry which is preliminary data.</text>
</comment>
<dbReference type="AlphaFoldDB" id="A0A8T0R708"/>
<evidence type="ECO:0000313" key="3">
    <source>
        <dbReference type="EMBL" id="KAG2581522.1"/>
    </source>
</evidence>
<keyword evidence="1" id="KW-0812">Transmembrane</keyword>
<dbReference type="PANTHER" id="PTHR31325">
    <property type="entry name" value="OS01G0798800 PROTEIN-RELATED"/>
    <property type="match status" value="1"/>
</dbReference>
<organism evidence="3 4">
    <name type="scientific">Panicum virgatum</name>
    <name type="common">Blackwell switchgrass</name>
    <dbReference type="NCBI Taxonomy" id="38727"/>
    <lineage>
        <taxon>Eukaryota</taxon>
        <taxon>Viridiplantae</taxon>
        <taxon>Streptophyta</taxon>
        <taxon>Embryophyta</taxon>
        <taxon>Tracheophyta</taxon>
        <taxon>Spermatophyta</taxon>
        <taxon>Magnoliopsida</taxon>
        <taxon>Liliopsida</taxon>
        <taxon>Poales</taxon>
        <taxon>Poaceae</taxon>
        <taxon>PACMAD clade</taxon>
        <taxon>Panicoideae</taxon>
        <taxon>Panicodae</taxon>
        <taxon>Paniceae</taxon>
        <taxon>Panicinae</taxon>
        <taxon>Panicum</taxon>
        <taxon>Panicum sect. Hiantes</taxon>
    </lineage>
</organism>
<gene>
    <name evidence="3" type="ORF">PVAP13_6KG081140</name>
</gene>
<sequence length="467" mass="53631">MHLGGPVTISAYNIEDNELWRRHIVTTISQVTVALYVFCKSWPPSADKRLHAAAILLFIPGVFQCFEKPLALKSASYNSLVSSLFASDKISRTKTRSREVELEEYIQKARDFVKRNKYPPELDYDGARPHLSHLSIPDKLFTDVIYAYSDRFTSLNSFWLLDDKRAYEALNDGLSSSFNLFYTKDMVTKVPYRLCYQCCAAYTRISTIALPIVAIGLFHSSHKKDYRGSDVIFTYLLLYITFLLQIFSYLALLYFSYEWPETIPQQSLIGFFARNMRQTWLMCIMGCLQLKDFFDKYWCTCSSARAISNLVCVHVKEGWLDYIMDAESYRAFSDSRGHWTLKGKGCGQLVSESIEKPFDESILLWHVATDFCFHSKGASPDQECASRCREISNYMMHLLFANPDMLMPGSRTNLFTAAYKEIEDLLHGEDLPLADEKELSQKITDKVASSSREGFIHVRNESTLSCL</sequence>
<feature type="domain" description="DUF4220" evidence="2">
    <location>
        <begin position="1"/>
        <end position="259"/>
    </location>
</feature>
<feature type="transmembrane region" description="Helical" evidence="1">
    <location>
        <begin position="201"/>
        <end position="220"/>
    </location>
</feature>
<dbReference type="EMBL" id="CM029047">
    <property type="protein sequence ID" value="KAG2581522.1"/>
    <property type="molecule type" value="Genomic_DNA"/>
</dbReference>
<proteinExistence type="predicted"/>
<name>A0A8T0R708_PANVG</name>